<dbReference type="InterPro" id="IPR011991">
    <property type="entry name" value="ArsR-like_HTH"/>
</dbReference>
<dbReference type="InterPro" id="IPR005471">
    <property type="entry name" value="Tscrpt_reg_IclR_N"/>
</dbReference>
<sequence length="264" mass="28645">MNDGDTGRGGDRIASVGTAFRILEAVRERDSVGVTELAEALDLPKSTVHHYLATLADDGYLAAEDGRYRLGLGLFTLGATARTGERLFHVAKPNVDRLAEATGEQARLIVVRDGRAITLYQATGEAVDDPPTYAGTVEDLHCTAAGKAYLAELPDERLEEFLADEPLPRRTANTITDPDELRAALSTIRDRGVAFDDEERDEGVRCVASAVSDRSGELLGAISVSAPLDRMPDDRFRSEIPSRLHNVVGVVEFNTTYSEWSDAL</sequence>
<evidence type="ECO:0000313" key="7">
    <source>
        <dbReference type="Proteomes" id="UP000509667"/>
    </source>
</evidence>
<gene>
    <name evidence="6" type="ORF">HZS55_21870</name>
</gene>
<dbReference type="RefSeq" id="WP_179909644.1">
    <property type="nucleotide sequence ID" value="NZ_CP058910.1"/>
</dbReference>
<dbReference type="Proteomes" id="UP000509667">
    <property type="component" value="Chromosome"/>
</dbReference>
<keyword evidence="3" id="KW-0804">Transcription</keyword>
<feature type="domain" description="IclR-ED" evidence="5">
    <location>
        <begin position="73"/>
        <end position="264"/>
    </location>
</feature>
<evidence type="ECO:0000259" key="4">
    <source>
        <dbReference type="PROSITE" id="PS51077"/>
    </source>
</evidence>
<dbReference type="SUPFAM" id="SSF46785">
    <property type="entry name" value="Winged helix' DNA-binding domain"/>
    <property type="match status" value="1"/>
</dbReference>
<name>A0A7D5PCA9_9EURY</name>
<feature type="domain" description="HTH iclR-type" evidence="4">
    <location>
        <begin position="13"/>
        <end position="72"/>
    </location>
</feature>
<evidence type="ECO:0000313" key="6">
    <source>
        <dbReference type="EMBL" id="QLH79780.1"/>
    </source>
</evidence>
<protein>
    <submittedName>
        <fullName evidence="6">IclR family transcriptional regulator</fullName>
    </submittedName>
</protein>
<reference evidence="6 7" key="1">
    <citation type="submission" date="2020-07" db="EMBL/GenBank/DDBJ databases">
        <title>Halosimplex pelagicum sp. nov. and Halosimplex rubrum sp. nov., isolated from salted brown alga Laminaria, and emended description of the genus Halosimplex.</title>
        <authorList>
            <person name="Cui H."/>
        </authorList>
    </citation>
    <scope>NUCLEOTIDE SEQUENCE [LARGE SCALE GENOMIC DNA]</scope>
    <source>
        <strain evidence="6 7">R27</strain>
    </source>
</reference>
<dbReference type="GO" id="GO:0003677">
    <property type="term" value="F:DNA binding"/>
    <property type="evidence" value="ECO:0007669"/>
    <property type="project" value="UniProtKB-KW"/>
</dbReference>
<dbReference type="GeneID" id="56080571"/>
<dbReference type="FunFam" id="1.10.10.10:FF:000056">
    <property type="entry name" value="IclR family transcriptional regulator"/>
    <property type="match status" value="1"/>
</dbReference>
<keyword evidence="2" id="KW-0238">DNA-binding</keyword>
<dbReference type="CDD" id="cd00090">
    <property type="entry name" value="HTH_ARSR"/>
    <property type="match status" value="1"/>
</dbReference>
<dbReference type="SMART" id="SM00346">
    <property type="entry name" value="HTH_ICLR"/>
    <property type="match status" value="1"/>
</dbReference>
<keyword evidence="1" id="KW-0805">Transcription regulation</keyword>
<evidence type="ECO:0000256" key="1">
    <source>
        <dbReference type="ARBA" id="ARBA00023015"/>
    </source>
</evidence>
<dbReference type="InterPro" id="IPR050707">
    <property type="entry name" value="HTH_MetabolicPath_Reg"/>
</dbReference>
<dbReference type="InterPro" id="IPR029016">
    <property type="entry name" value="GAF-like_dom_sf"/>
</dbReference>
<evidence type="ECO:0000259" key="5">
    <source>
        <dbReference type="PROSITE" id="PS51078"/>
    </source>
</evidence>
<dbReference type="PROSITE" id="PS51077">
    <property type="entry name" value="HTH_ICLR"/>
    <property type="match status" value="1"/>
</dbReference>
<dbReference type="InterPro" id="IPR036388">
    <property type="entry name" value="WH-like_DNA-bd_sf"/>
</dbReference>
<dbReference type="InterPro" id="IPR014757">
    <property type="entry name" value="Tscrpt_reg_IclR_C"/>
</dbReference>
<organism evidence="6 7">
    <name type="scientific">Halosimplex rubrum</name>
    <dbReference type="NCBI Taxonomy" id="869889"/>
    <lineage>
        <taxon>Archaea</taxon>
        <taxon>Methanobacteriati</taxon>
        <taxon>Methanobacteriota</taxon>
        <taxon>Stenosarchaea group</taxon>
        <taxon>Halobacteria</taxon>
        <taxon>Halobacteriales</taxon>
        <taxon>Haloarculaceae</taxon>
        <taxon>Halosimplex</taxon>
    </lineage>
</organism>
<dbReference type="SUPFAM" id="SSF55781">
    <property type="entry name" value="GAF domain-like"/>
    <property type="match status" value="1"/>
</dbReference>
<dbReference type="Pfam" id="PF01614">
    <property type="entry name" value="IclR_C"/>
    <property type="match status" value="1"/>
</dbReference>
<accession>A0A7D5PCA9</accession>
<keyword evidence="7" id="KW-1185">Reference proteome</keyword>
<dbReference type="EMBL" id="CP058910">
    <property type="protein sequence ID" value="QLH79780.1"/>
    <property type="molecule type" value="Genomic_DNA"/>
</dbReference>
<evidence type="ECO:0000256" key="3">
    <source>
        <dbReference type="ARBA" id="ARBA00023163"/>
    </source>
</evidence>
<dbReference type="AlphaFoldDB" id="A0A7D5PCA9"/>
<dbReference type="GO" id="GO:0003700">
    <property type="term" value="F:DNA-binding transcription factor activity"/>
    <property type="evidence" value="ECO:0007669"/>
    <property type="project" value="TreeGrafter"/>
</dbReference>
<proteinExistence type="predicted"/>
<dbReference type="PROSITE" id="PS51078">
    <property type="entry name" value="ICLR_ED"/>
    <property type="match status" value="1"/>
</dbReference>
<evidence type="ECO:0000256" key="2">
    <source>
        <dbReference type="ARBA" id="ARBA00023125"/>
    </source>
</evidence>
<dbReference type="Gene3D" id="3.30.450.40">
    <property type="match status" value="1"/>
</dbReference>
<dbReference type="OrthoDB" id="14763at2157"/>
<dbReference type="KEGG" id="hrr:HZS55_21870"/>
<dbReference type="InterPro" id="IPR036390">
    <property type="entry name" value="WH_DNA-bd_sf"/>
</dbReference>
<dbReference type="PANTHER" id="PTHR30136">
    <property type="entry name" value="HELIX-TURN-HELIX TRANSCRIPTIONAL REGULATOR, ICLR FAMILY"/>
    <property type="match status" value="1"/>
</dbReference>
<dbReference type="PANTHER" id="PTHR30136:SF35">
    <property type="entry name" value="HTH-TYPE TRANSCRIPTIONAL REGULATOR RV1719"/>
    <property type="match status" value="1"/>
</dbReference>
<dbReference type="Pfam" id="PF09339">
    <property type="entry name" value="HTH_IclR"/>
    <property type="match status" value="1"/>
</dbReference>
<dbReference type="Gene3D" id="1.10.10.10">
    <property type="entry name" value="Winged helix-like DNA-binding domain superfamily/Winged helix DNA-binding domain"/>
    <property type="match status" value="1"/>
</dbReference>
<dbReference type="GO" id="GO:0045892">
    <property type="term" value="P:negative regulation of DNA-templated transcription"/>
    <property type="evidence" value="ECO:0007669"/>
    <property type="project" value="TreeGrafter"/>
</dbReference>